<evidence type="ECO:0000313" key="5">
    <source>
        <dbReference type="EMBL" id="MBB6486969.1"/>
    </source>
</evidence>
<keyword evidence="1" id="KW-0805">Transcription regulation</keyword>
<dbReference type="PROSITE" id="PS50995">
    <property type="entry name" value="HTH_MARR_2"/>
    <property type="match status" value="1"/>
</dbReference>
<feature type="domain" description="HTH marR-type" evidence="4">
    <location>
        <begin position="1"/>
        <end position="140"/>
    </location>
</feature>
<dbReference type="Proteomes" id="UP000565576">
    <property type="component" value="Unassembled WGS sequence"/>
</dbReference>
<comment type="caution">
    <text evidence="5">The sequence shown here is derived from an EMBL/GenBank/DDBJ whole genome shotgun (WGS) entry which is preliminary data.</text>
</comment>
<dbReference type="SMART" id="SM00347">
    <property type="entry name" value="HTH_MARR"/>
    <property type="match status" value="1"/>
</dbReference>
<dbReference type="GO" id="GO:0006950">
    <property type="term" value="P:response to stress"/>
    <property type="evidence" value="ECO:0007669"/>
    <property type="project" value="TreeGrafter"/>
</dbReference>
<dbReference type="RefSeq" id="WP_184707358.1">
    <property type="nucleotide sequence ID" value="NZ_JACHBG010000010.1"/>
</dbReference>
<organism evidence="5 6">
    <name type="scientific">Rhizobium lusitanum</name>
    <dbReference type="NCBI Taxonomy" id="293958"/>
    <lineage>
        <taxon>Bacteria</taxon>
        <taxon>Pseudomonadati</taxon>
        <taxon>Pseudomonadota</taxon>
        <taxon>Alphaproteobacteria</taxon>
        <taxon>Hyphomicrobiales</taxon>
        <taxon>Rhizobiaceae</taxon>
        <taxon>Rhizobium/Agrobacterium group</taxon>
        <taxon>Rhizobium</taxon>
    </lineage>
</organism>
<proteinExistence type="predicted"/>
<dbReference type="InterPro" id="IPR000835">
    <property type="entry name" value="HTH_MarR-typ"/>
</dbReference>
<evidence type="ECO:0000259" key="4">
    <source>
        <dbReference type="PROSITE" id="PS50995"/>
    </source>
</evidence>
<dbReference type="GO" id="GO:0003677">
    <property type="term" value="F:DNA binding"/>
    <property type="evidence" value="ECO:0007669"/>
    <property type="project" value="UniProtKB-KW"/>
</dbReference>
<dbReference type="GO" id="GO:0003700">
    <property type="term" value="F:DNA-binding transcription factor activity"/>
    <property type="evidence" value="ECO:0007669"/>
    <property type="project" value="InterPro"/>
</dbReference>
<dbReference type="InterPro" id="IPR039422">
    <property type="entry name" value="MarR/SlyA-like"/>
</dbReference>
<dbReference type="PANTHER" id="PTHR33164">
    <property type="entry name" value="TRANSCRIPTIONAL REGULATOR, MARR FAMILY"/>
    <property type="match status" value="1"/>
</dbReference>
<name>A0A7X0MDU0_9HYPH</name>
<dbReference type="InterPro" id="IPR036388">
    <property type="entry name" value="WH-like_DNA-bd_sf"/>
</dbReference>
<evidence type="ECO:0000256" key="1">
    <source>
        <dbReference type="ARBA" id="ARBA00023015"/>
    </source>
</evidence>
<keyword evidence="3" id="KW-0804">Transcription</keyword>
<keyword evidence="2 5" id="KW-0238">DNA-binding</keyword>
<dbReference type="InterPro" id="IPR036390">
    <property type="entry name" value="WH_DNA-bd_sf"/>
</dbReference>
<sequence length="157" mass="17316">MLPLEEILNLPAFLIRRCNQIAIGVFLEETQGFDLTTAQWGALSLIAHEPGMDQTRLMERSALDRSSITKCVERLEAQGLILREVDPADKRARRLSVTKDGLALLDAMSDKVRDSQRRLLAPLGDEGADTFVKMLQILTAAHNEASRVPVRAPPASA</sequence>
<accession>A0A7X0MDU0</accession>
<dbReference type="Pfam" id="PF12802">
    <property type="entry name" value="MarR_2"/>
    <property type="match status" value="1"/>
</dbReference>
<dbReference type="AlphaFoldDB" id="A0A7X0MDU0"/>
<dbReference type="PRINTS" id="PR00598">
    <property type="entry name" value="HTHMARR"/>
</dbReference>
<dbReference type="PROSITE" id="PS01117">
    <property type="entry name" value="HTH_MARR_1"/>
    <property type="match status" value="1"/>
</dbReference>
<protein>
    <submittedName>
        <fullName evidence="5">DNA-binding MarR family transcriptional regulator</fullName>
    </submittedName>
</protein>
<dbReference type="SUPFAM" id="SSF46785">
    <property type="entry name" value="Winged helix' DNA-binding domain"/>
    <property type="match status" value="1"/>
</dbReference>
<evidence type="ECO:0000256" key="2">
    <source>
        <dbReference type="ARBA" id="ARBA00023125"/>
    </source>
</evidence>
<dbReference type="PANTHER" id="PTHR33164:SF95">
    <property type="entry name" value="TRANSCRIPTIONAL REGULATOR"/>
    <property type="match status" value="1"/>
</dbReference>
<gene>
    <name evidence="5" type="ORF">GGD46_004268</name>
</gene>
<dbReference type="EMBL" id="JACHBG010000010">
    <property type="protein sequence ID" value="MBB6486969.1"/>
    <property type="molecule type" value="Genomic_DNA"/>
</dbReference>
<dbReference type="InterPro" id="IPR023187">
    <property type="entry name" value="Tscrpt_reg_MarR-type_CS"/>
</dbReference>
<dbReference type="Gene3D" id="1.10.10.10">
    <property type="entry name" value="Winged helix-like DNA-binding domain superfamily/Winged helix DNA-binding domain"/>
    <property type="match status" value="1"/>
</dbReference>
<evidence type="ECO:0000313" key="6">
    <source>
        <dbReference type="Proteomes" id="UP000565576"/>
    </source>
</evidence>
<reference evidence="5 6" key="1">
    <citation type="submission" date="2020-08" db="EMBL/GenBank/DDBJ databases">
        <title>Genomic Encyclopedia of Type Strains, Phase IV (KMG-V): Genome sequencing to study the core and pangenomes of soil and plant-associated prokaryotes.</title>
        <authorList>
            <person name="Whitman W."/>
        </authorList>
    </citation>
    <scope>NUCLEOTIDE SEQUENCE [LARGE SCALE GENOMIC DNA]</scope>
    <source>
        <strain evidence="5 6">SEMIA 4060</strain>
    </source>
</reference>
<evidence type="ECO:0000256" key="3">
    <source>
        <dbReference type="ARBA" id="ARBA00023163"/>
    </source>
</evidence>